<dbReference type="EMBL" id="JASBWT010000010">
    <property type="protein sequence ID" value="KAJ9101132.1"/>
    <property type="molecule type" value="Genomic_DNA"/>
</dbReference>
<comment type="caution">
    <text evidence="1">The sequence shown here is derived from an EMBL/GenBank/DDBJ whole genome shotgun (WGS) entry which is preliminary data.</text>
</comment>
<protein>
    <submittedName>
        <fullName evidence="1">Uncharacterized protein</fullName>
    </submittedName>
</protein>
<accession>A0ACC2VRP9</accession>
<reference evidence="1" key="1">
    <citation type="submission" date="2023-04" db="EMBL/GenBank/DDBJ databases">
        <title>Draft Genome sequencing of Naganishia species isolated from polar environments using Oxford Nanopore Technology.</title>
        <authorList>
            <person name="Leo P."/>
            <person name="Venkateswaran K."/>
        </authorList>
    </citation>
    <scope>NUCLEOTIDE SEQUENCE</scope>
    <source>
        <strain evidence="1">MNA-CCFEE 5423</strain>
    </source>
</reference>
<keyword evidence="2" id="KW-1185">Reference proteome</keyword>
<name>A0ACC2VRP9_9TREE</name>
<organism evidence="1 2">
    <name type="scientific">Naganishia friedmannii</name>
    <dbReference type="NCBI Taxonomy" id="89922"/>
    <lineage>
        <taxon>Eukaryota</taxon>
        <taxon>Fungi</taxon>
        <taxon>Dikarya</taxon>
        <taxon>Basidiomycota</taxon>
        <taxon>Agaricomycotina</taxon>
        <taxon>Tremellomycetes</taxon>
        <taxon>Filobasidiales</taxon>
        <taxon>Filobasidiaceae</taxon>
        <taxon>Naganishia</taxon>
    </lineage>
</organism>
<proteinExistence type="predicted"/>
<evidence type="ECO:0000313" key="1">
    <source>
        <dbReference type="EMBL" id="KAJ9101132.1"/>
    </source>
</evidence>
<gene>
    <name evidence="1" type="ORF">QFC21_003350</name>
</gene>
<evidence type="ECO:0000313" key="2">
    <source>
        <dbReference type="Proteomes" id="UP001227268"/>
    </source>
</evidence>
<sequence length="130" mass="14027">MVGFRRGSCSSRHNSGPGANGGATSGAGVNGSDDVDERILKDTANWLRVLRLHKYTPNFADDRWQDMVLMDSDMLEGRGVAALGARKKLLRAFANVREHYSIPHTDWYIPEAVANIGPVNAGTGKDGSGQ</sequence>
<dbReference type="Proteomes" id="UP001227268">
    <property type="component" value="Unassembled WGS sequence"/>
</dbReference>